<dbReference type="PROSITE" id="PS00444">
    <property type="entry name" value="POLYPRENYL_SYNTHASE_2"/>
    <property type="match status" value="1"/>
</dbReference>
<keyword evidence="5" id="KW-0460">Magnesium</keyword>
<dbReference type="InterPro" id="IPR008949">
    <property type="entry name" value="Isoprenoid_synthase_dom_sf"/>
</dbReference>
<evidence type="ECO:0000256" key="3">
    <source>
        <dbReference type="ARBA" id="ARBA00022679"/>
    </source>
</evidence>
<proteinExistence type="inferred from homology"/>
<comment type="cofactor">
    <cofactor evidence="1">
        <name>Mg(2+)</name>
        <dbReference type="ChEBI" id="CHEBI:18420"/>
    </cofactor>
</comment>
<reference evidence="8" key="1">
    <citation type="journal article" date="2019" name="Int. J. Syst. Evol. Microbiol.">
        <title>The Global Catalogue of Microorganisms (GCM) 10K type strain sequencing project: providing services to taxonomists for standard genome sequencing and annotation.</title>
        <authorList>
            <consortium name="The Broad Institute Genomics Platform"/>
            <consortium name="The Broad Institute Genome Sequencing Center for Infectious Disease"/>
            <person name="Wu L."/>
            <person name="Ma J."/>
        </authorList>
    </citation>
    <scope>NUCLEOTIDE SEQUENCE [LARGE SCALE GENOMIC DNA]</scope>
    <source>
        <strain evidence="8">NBRC 108894</strain>
    </source>
</reference>
<dbReference type="InterPro" id="IPR033749">
    <property type="entry name" value="Polyprenyl_synt_CS"/>
</dbReference>
<gene>
    <name evidence="7" type="ORF">GCM10025881_20510</name>
</gene>
<keyword evidence="8" id="KW-1185">Reference proteome</keyword>
<comment type="caution">
    <text evidence="7">The sequence shown here is derived from an EMBL/GenBank/DDBJ whole genome shotgun (WGS) entry which is preliminary data.</text>
</comment>
<dbReference type="SUPFAM" id="SSF48576">
    <property type="entry name" value="Terpenoid synthases"/>
    <property type="match status" value="1"/>
</dbReference>
<dbReference type="CDD" id="cd00685">
    <property type="entry name" value="Trans_IPPS_HT"/>
    <property type="match status" value="1"/>
</dbReference>
<dbReference type="InterPro" id="IPR000092">
    <property type="entry name" value="Polyprenyl_synt"/>
</dbReference>
<accession>A0ABQ6K5H4</accession>
<dbReference type="PROSITE" id="PS00723">
    <property type="entry name" value="POLYPRENYL_SYNTHASE_1"/>
    <property type="match status" value="1"/>
</dbReference>
<organism evidence="7 8">
    <name type="scientific">Pseudolysinimonas kribbensis</name>
    <dbReference type="NCBI Taxonomy" id="433641"/>
    <lineage>
        <taxon>Bacteria</taxon>
        <taxon>Bacillati</taxon>
        <taxon>Actinomycetota</taxon>
        <taxon>Actinomycetes</taxon>
        <taxon>Micrococcales</taxon>
        <taxon>Microbacteriaceae</taxon>
        <taxon>Pseudolysinimonas</taxon>
    </lineage>
</organism>
<evidence type="ECO:0000256" key="4">
    <source>
        <dbReference type="ARBA" id="ARBA00022723"/>
    </source>
</evidence>
<dbReference type="EMBL" id="BSVB01000001">
    <property type="protein sequence ID" value="GMA95227.1"/>
    <property type="molecule type" value="Genomic_DNA"/>
</dbReference>
<evidence type="ECO:0000256" key="6">
    <source>
        <dbReference type="RuleBase" id="RU004466"/>
    </source>
</evidence>
<evidence type="ECO:0000313" key="7">
    <source>
        <dbReference type="EMBL" id="GMA95227.1"/>
    </source>
</evidence>
<evidence type="ECO:0000256" key="5">
    <source>
        <dbReference type="ARBA" id="ARBA00022842"/>
    </source>
</evidence>
<keyword evidence="4" id="KW-0479">Metal-binding</keyword>
<dbReference type="Gene3D" id="1.10.600.10">
    <property type="entry name" value="Farnesyl Diphosphate Synthase"/>
    <property type="match status" value="1"/>
</dbReference>
<dbReference type="PANTHER" id="PTHR12001">
    <property type="entry name" value="GERANYLGERANYL PYROPHOSPHATE SYNTHASE"/>
    <property type="match status" value="1"/>
</dbReference>
<name>A0ABQ6K5H4_9MICO</name>
<dbReference type="PANTHER" id="PTHR12001:SF85">
    <property type="entry name" value="SHORT CHAIN ISOPRENYL DIPHOSPHATE SYNTHASE"/>
    <property type="match status" value="1"/>
</dbReference>
<dbReference type="SFLD" id="SFLDS00005">
    <property type="entry name" value="Isoprenoid_Synthase_Type_I"/>
    <property type="match status" value="1"/>
</dbReference>
<evidence type="ECO:0000313" key="8">
    <source>
        <dbReference type="Proteomes" id="UP001157034"/>
    </source>
</evidence>
<evidence type="ECO:0000256" key="2">
    <source>
        <dbReference type="ARBA" id="ARBA00006706"/>
    </source>
</evidence>
<dbReference type="Proteomes" id="UP001157034">
    <property type="component" value="Unassembled WGS sequence"/>
</dbReference>
<sequence length="362" mass="38955">MDAARLGSAGGPTAVADEHQSRVDAVLARFFSVTRRRAEPLGAEYVRLWDRLEANTVGGKRFRPRMVLAAYQALGGLDLQAAACIGAAFELLHTALIVHDDVIDHDFVRRGAPNIAGSYRDAARAAGAPDAVAEHRGLSASVIAGDLALFNAYRFVDRSGVGDEMRARLLEVMDDALFASAAGELIDVDFAWMPELPGVDEILGMERLKTAVYSFECPLQAGAILAGAPDETITTLAEFGRDLGIAYQVVDDLLGVFGQESETGKTVVGDLREGKRTVLIAYASALEGWHEVAPLFGDPDLTEEGAERLRRHLEAVGARGFAEGLARYYANRALSRLLEPHVPVALRTELHPIADAVLARRA</sequence>
<protein>
    <submittedName>
        <fullName evidence="7">Geranylgeranyl pyrophosphate synthase</fullName>
    </submittedName>
</protein>
<dbReference type="Pfam" id="PF00348">
    <property type="entry name" value="polyprenyl_synt"/>
    <property type="match status" value="1"/>
</dbReference>
<evidence type="ECO:0000256" key="1">
    <source>
        <dbReference type="ARBA" id="ARBA00001946"/>
    </source>
</evidence>
<comment type="similarity">
    <text evidence="2 6">Belongs to the FPP/GGPP synthase family.</text>
</comment>
<keyword evidence="3 6" id="KW-0808">Transferase</keyword>
<dbReference type="RefSeq" id="WP_284254023.1">
    <property type="nucleotide sequence ID" value="NZ_BAAAQO010000002.1"/>
</dbReference>